<feature type="compositionally biased region" description="Polar residues" evidence="1">
    <location>
        <begin position="166"/>
        <end position="180"/>
    </location>
</feature>
<reference evidence="2" key="1">
    <citation type="submission" date="2016-10" db="EMBL/GenBank/DDBJ databases">
        <title>Sequence of Gallionella enrichment culture.</title>
        <authorList>
            <person name="Poehlein A."/>
            <person name="Muehling M."/>
            <person name="Daniel R."/>
        </authorList>
    </citation>
    <scope>NUCLEOTIDE SEQUENCE</scope>
</reference>
<sequence>MVPRIGHEMDERYKDSERTDQTAGVKANEAPRSDRFAHRGGLLPQRRDAGLLGITVGPEPAVARIVLNQKSRPCTYGGGKTSEHKVGAAPSQQSDQLRSQRRHQQRSDANTAHGQAGSKAATANKPTLYRANGGHIGAADAEPNTKSVRGVYLQQVAGDACGCQPKSGQNHAGNGETACTKTIGEGAAGDP</sequence>
<gene>
    <name evidence="2" type="ORF">GALL_482460</name>
</gene>
<proteinExistence type="predicted"/>
<feature type="region of interest" description="Disordered" evidence="1">
    <location>
        <begin position="165"/>
        <end position="191"/>
    </location>
</feature>
<name>A0A1J5PEU1_9ZZZZ</name>
<feature type="compositionally biased region" description="Basic and acidic residues" evidence="1">
    <location>
        <begin position="1"/>
        <end position="20"/>
    </location>
</feature>
<feature type="region of interest" description="Disordered" evidence="1">
    <location>
        <begin position="1"/>
        <end position="46"/>
    </location>
</feature>
<evidence type="ECO:0000313" key="2">
    <source>
        <dbReference type="EMBL" id="OIQ70145.1"/>
    </source>
</evidence>
<dbReference type="AlphaFoldDB" id="A0A1J5PEU1"/>
<dbReference type="EMBL" id="MLJW01004343">
    <property type="protein sequence ID" value="OIQ70145.1"/>
    <property type="molecule type" value="Genomic_DNA"/>
</dbReference>
<organism evidence="2">
    <name type="scientific">mine drainage metagenome</name>
    <dbReference type="NCBI Taxonomy" id="410659"/>
    <lineage>
        <taxon>unclassified sequences</taxon>
        <taxon>metagenomes</taxon>
        <taxon>ecological metagenomes</taxon>
    </lineage>
</organism>
<evidence type="ECO:0000256" key="1">
    <source>
        <dbReference type="SAM" id="MobiDB-lite"/>
    </source>
</evidence>
<protein>
    <submittedName>
        <fullName evidence="2">Uncharacterized protein</fullName>
    </submittedName>
</protein>
<accession>A0A1J5PEU1</accession>
<comment type="caution">
    <text evidence="2">The sequence shown here is derived from an EMBL/GenBank/DDBJ whole genome shotgun (WGS) entry which is preliminary data.</text>
</comment>
<feature type="region of interest" description="Disordered" evidence="1">
    <location>
        <begin position="72"/>
        <end position="144"/>
    </location>
</feature>